<dbReference type="OrthoDB" id="426293at2759"/>
<gene>
    <name evidence="2" type="ORF">chiPu_0022914</name>
</gene>
<sequence>VSDLDFKNGIRHDEMGKVIQRRHQLALADCTDAHGNTPLSEASGGGHPEAIRFLIEKGANPNSKVLDG</sequence>
<dbReference type="SMART" id="SM00248">
    <property type="entry name" value="ANK"/>
    <property type="match status" value="1"/>
</dbReference>
<protein>
    <submittedName>
        <fullName evidence="2">Uncharacterized protein</fullName>
    </submittedName>
</protein>
<evidence type="ECO:0000313" key="3">
    <source>
        <dbReference type="Proteomes" id="UP000287033"/>
    </source>
</evidence>
<dbReference type="PROSITE" id="PS50297">
    <property type="entry name" value="ANK_REP_REGION"/>
    <property type="match status" value="1"/>
</dbReference>
<evidence type="ECO:0000256" key="1">
    <source>
        <dbReference type="PROSITE-ProRule" id="PRU00023"/>
    </source>
</evidence>
<dbReference type="SUPFAM" id="SSF48403">
    <property type="entry name" value="Ankyrin repeat"/>
    <property type="match status" value="1"/>
</dbReference>
<dbReference type="AlphaFoldDB" id="A0A401T8U4"/>
<evidence type="ECO:0000313" key="2">
    <source>
        <dbReference type="EMBL" id="GCC39027.1"/>
    </source>
</evidence>
<organism evidence="2 3">
    <name type="scientific">Chiloscyllium punctatum</name>
    <name type="common">Brownbanded bambooshark</name>
    <name type="synonym">Hemiscyllium punctatum</name>
    <dbReference type="NCBI Taxonomy" id="137246"/>
    <lineage>
        <taxon>Eukaryota</taxon>
        <taxon>Metazoa</taxon>
        <taxon>Chordata</taxon>
        <taxon>Craniata</taxon>
        <taxon>Vertebrata</taxon>
        <taxon>Chondrichthyes</taxon>
        <taxon>Elasmobranchii</taxon>
        <taxon>Galeomorphii</taxon>
        <taxon>Galeoidea</taxon>
        <taxon>Orectolobiformes</taxon>
        <taxon>Hemiscylliidae</taxon>
        <taxon>Chiloscyllium</taxon>
    </lineage>
</organism>
<feature type="repeat" description="ANK" evidence="1">
    <location>
        <begin position="34"/>
        <end position="66"/>
    </location>
</feature>
<dbReference type="STRING" id="137246.A0A401T8U4"/>
<dbReference type="EMBL" id="BEZZ01012907">
    <property type="protein sequence ID" value="GCC39027.1"/>
    <property type="molecule type" value="Genomic_DNA"/>
</dbReference>
<dbReference type="Proteomes" id="UP000287033">
    <property type="component" value="Unassembled WGS sequence"/>
</dbReference>
<reference evidence="2 3" key="1">
    <citation type="journal article" date="2018" name="Nat. Ecol. Evol.">
        <title>Shark genomes provide insights into elasmobranch evolution and the origin of vertebrates.</title>
        <authorList>
            <person name="Hara Y"/>
            <person name="Yamaguchi K"/>
            <person name="Onimaru K"/>
            <person name="Kadota M"/>
            <person name="Koyanagi M"/>
            <person name="Keeley SD"/>
            <person name="Tatsumi K"/>
            <person name="Tanaka K"/>
            <person name="Motone F"/>
            <person name="Kageyama Y"/>
            <person name="Nozu R"/>
            <person name="Adachi N"/>
            <person name="Nishimura O"/>
            <person name="Nakagawa R"/>
            <person name="Tanegashima C"/>
            <person name="Kiyatake I"/>
            <person name="Matsumoto R"/>
            <person name="Murakumo K"/>
            <person name="Nishida K"/>
            <person name="Terakita A"/>
            <person name="Kuratani S"/>
            <person name="Sato K"/>
            <person name="Hyodo S Kuraku.S."/>
        </authorList>
    </citation>
    <scope>NUCLEOTIDE SEQUENCE [LARGE SCALE GENOMIC DNA]</scope>
</reference>
<name>A0A401T8U4_CHIPU</name>
<dbReference type="Pfam" id="PF00023">
    <property type="entry name" value="Ank"/>
    <property type="match status" value="1"/>
</dbReference>
<proteinExistence type="predicted"/>
<dbReference type="InterPro" id="IPR036770">
    <property type="entry name" value="Ankyrin_rpt-contain_sf"/>
</dbReference>
<comment type="caution">
    <text evidence="2">The sequence shown here is derived from an EMBL/GenBank/DDBJ whole genome shotgun (WGS) entry which is preliminary data.</text>
</comment>
<accession>A0A401T8U4</accession>
<keyword evidence="3" id="KW-1185">Reference proteome</keyword>
<dbReference type="Gene3D" id="1.25.40.20">
    <property type="entry name" value="Ankyrin repeat-containing domain"/>
    <property type="match status" value="1"/>
</dbReference>
<keyword evidence="1" id="KW-0040">ANK repeat</keyword>
<dbReference type="PROSITE" id="PS50088">
    <property type="entry name" value="ANK_REPEAT"/>
    <property type="match status" value="1"/>
</dbReference>
<feature type="non-terminal residue" evidence="2">
    <location>
        <position position="1"/>
    </location>
</feature>
<dbReference type="InterPro" id="IPR002110">
    <property type="entry name" value="Ankyrin_rpt"/>
</dbReference>